<keyword evidence="2" id="KW-0732">Signal</keyword>
<comment type="caution">
    <text evidence="3">The sequence shown here is derived from an EMBL/GenBank/DDBJ whole genome shotgun (WGS) entry which is preliminary data.</text>
</comment>
<reference evidence="3 4" key="1">
    <citation type="submission" date="2019-11" db="EMBL/GenBank/DDBJ databases">
        <title>Draft genome sequences of five Paenibacillus species of dairy origin.</title>
        <authorList>
            <person name="Olajide A.M."/>
            <person name="Chen S."/>
            <person name="Lapointe G."/>
        </authorList>
    </citation>
    <scope>NUCLEOTIDE SEQUENCE [LARGE SCALE GENOMIC DNA]</scope>
    <source>
        <strain evidence="3 4">3CT49</strain>
    </source>
</reference>
<evidence type="ECO:0000313" key="4">
    <source>
        <dbReference type="Proteomes" id="UP000442469"/>
    </source>
</evidence>
<sequence length="172" mass="18731">MKNNNKRIYLVPALFVLLLILVSACGNQPGAGSNPNTANEKPAVSESGTQAGNAAPQAENAAGPEEKILIVIDQTAKPIEGNSFDFTVKQAPEGYALKEMKWVSDQNEIANTLEEAIEHGQTGEDGFYISGNGQFSGFFYPDSMKGEKGWVIFIFANDENNELTWEKEITLK</sequence>
<dbReference type="RefSeq" id="WP_051985608.1">
    <property type="nucleotide sequence ID" value="NZ_BGML01000001.1"/>
</dbReference>
<dbReference type="OrthoDB" id="2610068at2"/>
<evidence type="ECO:0008006" key="5">
    <source>
        <dbReference type="Google" id="ProtNLM"/>
    </source>
</evidence>
<protein>
    <recommendedName>
        <fullName evidence="5">DUF4352 domain-containing protein</fullName>
    </recommendedName>
</protein>
<name>A0A6N8EVY1_PAEMA</name>
<dbReference type="GeneID" id="77008587"/>
<organism evidence="3 4">
    <name type="scientific">Paenibacillus macerans</name>
    <name type="common">Bacillus macerans</name>
    <dbReference type="NCBI Taxonomy" id="44252"/>
    <lineage>
        <taxon>Bacteria</taxon>
        <taxon>Bacillati</taxon>
        <taxon>Bacillota</taxon>
        <taxon>Bacilli</taxon>
        <taxon>Bacillales</taxon>
        <taxon>Paenibacillaceae</taxon>
        <taxon>Paenibacillus</taxon>
    </lineage>
</organism>
<feature type="compositionally biased region" description="Polar residues" evidence="1">
    <location>
        <begin position="30"/>
        <end position="39"/>
    </location>
</feature>
<evidence type="ECO:0000313" key="3">
    <source>
        <dbReference type="EMBL" id="MUG24207.1"/>
    </source>
</evidence>
<evidence type="ECO:0000256" key="1">
    <source>
        <dbReference type="SAM" id="MobiDB-lite"/>
    </source>
</evidence>
<gene>
    <name evidence="3" type="ORF">GNQ08_17640</name>
</gene>
<evidence type="ECO:0000256" key="2">
    <source>
        <dbReference type="SAM" id="SignalP"/>
    </source>
</evidence>
<dbReference type="AlphaFoldDB" id="A0A6N8EVY1"/>
<dbReference type="Proteomes" id="UP000442469">
    <property type="component" value="Unassembled WGS sequence"/>
</dbReference>
<feature type="compositionally biased region" description="Low complexity" evidence="1">
    <location>
        <begin position="50"/>
        <end position="61"/>
    </location>
</feature>
<feature type="signal peptide" evidence="2">
    <location>
        <begin position="1"/>
        <end position="24"/>
    </location>
</feature>
<feature type="region of interest" description="Disordered" evidence="1">
    <location>
        <begin position="30"/>
        <end position="61"/>
    </location>
</feature>
<dbReference type="EMBL" id="WNZZ01000013">
    <property type="protein sequence ID" value="MUG24207.1"/>
    <property type="molecule type" value="Genomic_DNA"/>
</dbReference>
<feature type="chain" id="PRO_5038450160" description="DUF4352 domain-containing protein" evidence="2">
    <location>
        <begin position="25"/>
        <end position="172"/>
    </location>
</feature>
<dbReference type="PROSITE" id="PS51257">
    <property type="entry name" value="PROKAR_LIPOPROTEIN"/>
    <property type="match status" value="1"/>
</dbReference>
<accession>A0A6N8EVY1</accession>
<proteinExistence type="predicted"/>